<evidence type="ECO:0000259" key="2">
    <source>
        <dbReference type="PROSITE" id="PS51186"/>
    </source>
</evidence>
<dbReference type="PANTHER" id="PTHR13947:SF37">
    <property type="entry name" value="LD18367P"/>
    <property type="match status" value="1"/>
</dbReference>
<protein>
    <submittedName>
        <fullName evidence="3">GNAT superfamily N-acetyltransferase</fullName>
    </submittedName>
</protein>
<comment type="caution">
    <text evidence="3">The sequence shown here is derived from an EMBL/GenBank/DDBJ whole genome shotgun (WGS) entry which is preliminary data.</text>
</comment>
<reference evidence="3 4" key="1">
    <citation type="submission" date="2020-08" db="EMBL/GenBank/DDBJ databases">
        <title>Sequencing the genomes of 1000 actinobacteria strains.</title>
        <authorList>
            <person name="Klenk H.-P."/>
        </authorList>
    </citation>
    <scope>NUCLEOTIDE SEQUENCE [LARGE SCALE GENOMIC DNA]</scope>
    <source>
        <strain evidence="3 4">DSM 41654</strain>
    </source>
</reference>
<dbReference type="AlphaFoldDB" id="A0A7W7R6R0"/>
<keyword evidence="4" id="KW-1185">Reference proteome</keyword>
<evidence type="ECO:0000313" key="4">
    <source>
        <dbReference type="Proteomes" id="UP000540506"/>
    </source>
</evidence>
<evidence type="ECO:0000256" key="1">
    <source>
        <dbReference type="ARBA" id="ARBA00022679"/>
    </source>
</evidence>
<dbReference type="CDD" id="cd04301">
    <property type="entry name" value="NAT_SF"/>
    <property type="match status" value="1"/>
</dbReference>
<accession>A0A7W7R6R0</accession>
<dbReference type="GO" id="GO:0008080">
    <property type="term" value="F:N-acetyltransferase activity"/>
    <property type="evidence" value="ECO:0007669"/>
    <property type="project" value="InterPro"/>
</dbReference>
<dbReference type="RefSeq" id="WP_184939705.1">
    <property type="nucleotide sequence ID" value="NZ_JACHJV010000001.1"/>
</dbReference>
<dbReference type="PROSITE" id="PS51186">
    <property type="entry name" value="GNAT"/>
    <property type="match status" value="1"/>
</dbReference>
<organism evidence="3 4">
    <name type="scientific">Kitasatospora kifunensis</name>
    <name type="common">Streptomyces kifunensis</name>
    <dbReference type="NCBI Taxonomy" id="58351"/>
    <lineage>
        <taxon>Bacteria</taxon>
        <taxon>Bacillati</taxon>
        <taxon>Actinomycetota</taxon>
        <taxon>Actinomycetes</taxon>
        <taxon>Kitasatosporales</taxon>
        <taxon>Streptomycetaceae</taxon>
        <taxon>Kitasatospora</taxon>
    </lineage>
</organism>
<dbReference type="SUPFAM" id="SSF55729">
    <property type="entry name" value="Acyl-CoA N-acyltransferases (Nat)"/>
    <property type="match status" value="1"/>
</dbReference>
<gene>
    <name evidence="3" type="ORF">FHR34_005448</name>
</gene>
<dbReference type="Proteomes" id="UP000540506">
    <property type="component" value="Unassembled WGS sequence"/>
</dbReference>
<dbReference type="EMBL" id="JACHJV010000001">
    <property type="protein sequence ID" value="MBB4926455.1"/>
    <property type="molecule type" value="Genomic_DNA"/>
</dbReference>
<dbReference type="Gene3D" id="3.40.630.30">
    <property type="match status" value="1"/>
</dbReference>
<feature type="domain" description="N-acetyltransferase" evidence="2">
    <location>
        <begin position="8"/>
        <end position="172"/>
    </location>
</feature>
<dbReference type="PANTHER" id="PTHR13947">
    <property type="entry name" value="GNAT FAMILY N-ACETYLTRANSFERASE"/>
    <property type="match status" value="1"/>
</dbReference>
<proteinExistence type="predicted"/>
<keyword evidence="1 3" id="KW-0808">Transferase</keyword>
<dbReference type="Pfam" id="PF00583">
    <property type="entry name" value="Acetyltransf_1"/>
    <property type="match status" value="1"/>
</dbReference>
<dbReference type="InterPro" id="IPR050769">
    <property type="entry name" value="NAT_camello-type"/>
</dbReference>
<name>A0A7W7R6R0_KITKI</name>
<dbReference type="InterPro" id="IPR000182">
    <property type="entry name" value="GNAT_dom"/>
</dbReference>
<sequence length="176" mass="18350">MNGSWDGYEIRRRWSGDLDGCVTALAGVHQADGYPVDWPADPARWLVESDQLASWVAVSALGEIVGHVALCRGAGSSAGEVWALRGGREATEAGAVGRLYVAPSARGRGIGEGLLAAAVGQAHAWGLHPVLDVVTTSAAAVELYQRLGWELMMTVDQSWPNGAVVAVHCFAEAGGS</sequence>
<evidence type="ECO:0000313" key="3">
    <source>
        <dbReference type="EMBL" id="MBB4926455.1"/>
    </source>
</evidence>
<dbReference type="InterPro" id="IPR016181">
    <property type="entry name" value="Acyl_CoA_acyltransferase"/>
</dbReference>